<name>A0A166FAK9_9EURY</name>
<organism evidence="1 2">
    <name type="scientific">Methanobrevibacter filiformis</name>
    <dbReference type="NCBI Taxonomy" id="55758"/>
    <lineage>
        <taxon>Archaea</taxon>
        <taxon>Methanobacteriati</taxon>
        <taxon>Methanobacteriota</taxon>
        <taxon>Methanomada group</taxon>
        <taxon>Methanobacteria</taxon>
        <taxon>Methanobacteriales</taxon>
        <taxon>Methanobacteriaceae</taxon>
        <taxon>Methanobrevibacter</taxon>
    </lineage>
</organism>
<dbReference type="PATRIC" id="fig|55758.3.peg.148"/>
<dbReference type="Proteomes" id="UP000077066">
    <property type="component" value="Unassembled WGS sequence"/>
</dbReference>
<dbReference type="RefSeq" id="WP_066970473.1">
    <property type="nucleotide sequence ID" value="NZ_LWMT01000016.1"/>
</dbReference>
<keyword evidence="2" id="KW-1185">Reference proteome</keyword>
<sequence length="124" mass="14270">MVEYIKMKIDDVPVAQGVDMDYDDSPENEEIVCFDENVNIDSSSKIEVNFTRISYNSETYKGLRKAIMKMNDKKDGGTIIIEDEDEVITFIGCKRGKYSVKYSAKRKKEISGSFNAKRIEFKDK</sequence>
<dbReference type="STRING" id="55758.MBFIL_01300"/>
<comment type="caution">
    <text evidence="1">The sequence shown here is derived from an EMBL/GenBank/DDBJ whole genome shotgun (WGS) entry which is preliminary data.</text>
</comment>
<reference evidence="1 2" key="1">
    <citation type="submission" date="2016-04" db="EMBL/GenBank/DDBJ databases">
        <title>Genome sequence of Methanobrevibacter filiformis DSM 11501.</title>
        <authorList>
            <person name="Poehlein A."/>
            <person name="Seedorf H."/>
            <person name="Daniel R."/>
        </authorList>
    </citation>
    <scope>NUCLEOTIDE SEQUENCE [LARGE SCALE GENOMIC DNA]</scope>
    <source>
        <strain evidence="1 2">DSM 11501</strain>
    </source>
</reference>
<dbReference type="EMBL" id="LWMT01000016">
    <property type="protein sequence ID" value="KZX17472.1"/>
    <property type="molecule type" value="Genomic_DNA"/>
</dbReference>
<dbReference type="AlphaFoldDB" id="A0A166FAK9"/>
<proteinExistence type="predicted"/>
<protein>
    <submittedName>
        <fullName evidence="1">Uncharacterized protein</fullName>
    </submittedName>
</protein>
<accession>A0A166FAK9</accession>
<evidence type="ECO:0000313" key="1">
    <source>
        <dbReference type="EMBL" id="KZX17472.1"/>
    </source>
</evidence>
<evidence type="ECO:0000313" key="2">
    <source>
        <dbReference type="Proteomes" id="UP000077066"/>
    </source>
</evidence>
<gene>
    <name evidence="1" type="ORF">MBFIL_01300</name>
</gene>